<feature type="transmembrane region" description="Helical" evidence="1">
    <location>
        <begin position="193"/>
        <end position="214"/>
    </location>
</feature>
<feature type="transmembrane region" description="Helical" evidence="1">
    <location>
        <begin position="397"/>
        <end position="416"/>
    </location>
</feature>
<evidence type="ECO:0000313" key="2">
    <source>
        <dbReference type="EMBL" id="MFO7192256.1"/>
    </source>
</evidence>
<feature type="transmembrane region" description="Helical" evidence="1">
    <location>
        <begin position="274"/>
        <end position="299"/>
    </location>
</feature>
<protein>
    <recommendedName>
        <fullName evidence="4">Copper-transporting ATPase</fullName>
    </recommendedName>
</protein>
<evidence type="ECO:0000313" key="3">
    <source>
        <dbReference type="Proteomes" id="UP000249324"/>
    </source>
</evidence>
<feature type="transmembrane region" description="Helical" evidence="1">
    <location>
        <begin position="65"/>
        <end position="84"/>
    </location>
</feature>
<feature type="transmembrane region" description="Helical" evidence="1">
    <location>
        <begin position="319"/>
        <end position="341"/>
    </location>
</feature>
<proteinExistence type="predicted"/>
<feature type="transmembrane region" description="Helical" evidence="1">
    <location>
        <begin position="221"/>
        <end position="240"/>
    </location>
</feature>
<accession>A0ABD6FDY6</accession>
<feature type="transmembrane region" description="Helical" evidence="1">
    <location>
        <begin position="476"/>
        <end position="499"/>
    </location>
</feature>
<reference evidence="2 3" key="1">
    <citation type="journal article" date="2021" name="BMC Genomics">
        <title>Genome-resolved metagenome and metatranscriptome analyses of thermophilic composting reveal key bacterial players and their metabolic interactions.</title>
        <authorList>
            <person name="Braga L.P.P."/>
            <person name="Pereira R.V."/>
            <person name="Martins L.F."/>
            <person name="Moura L.M.S."/>
            <person name="Sanchez F.B."/>
            <person name="Patane J.S.L."/>
            <person name="da Silva A.M."/>
            <person name="Setubal J.C."/>
        </authorList>
    </citation>
    <scope>NUCLEOTIDE SEQUENCE [LARGE SCALE GENOMIC DNA]</scope>
    <source>
        <strain evidence="2">ZC4RG45</strain>
    </source>
</reference>
<comment type="caution">
    <text evidence="2">The sequence shown here is derived from an EMBL/GenBank/DDBJ whole genome shotgun (WGS) entry which is preliminary data.</text>
</comment>
<keyword evidence="1" id="KW-0472">Membrane</keyword>
<dbReference type="Proteomes" id="UP000249324">
    <property type="component" value="Unassembled WGS sequence"/>
</dbReference>
<name>A0ABD6FDY6_9PSEU</name>
<dbReference type="InterPro" id="IPR046671">
    <property type="entry name" value="DUF6541"/>
</dbReference>
<dbReference type="EMBL" id="QGUI02000084">
    <property type="protein sequence ID" value="MFO7192256.1"/>
    <property type="molecule type" value="Genomic_DNA"/>
</dbReference>
<feature type="transmembrane region" description="Helical" evidence="1">
    <location>
        <begin position="105"/>
        <end position="125"/>
    </location>
</feature>
<keyword evidence="1" id="KW-1133">Transmembrane helix</keyword>
<gene>
    <name evidence="2" type="ORF">DIU77_008435</name>
</gene>
<sequence>MPTPLDFWSTAAILLTVVVAMFIPGLLIGAAAGLRGWLLAGSAPLLSYALVGIAGPWFAIVGLPYHLGTVTLFGAMVALLAVVLRRRWPARPDKPTPWTRHAHQGVVVFLLLGVLVGGFTVLWGMGGLHVIPQGFDTPLHANGLRYIAETGDGSLHGMNVVHRWGDTERLFYPNAYHLLGSLLYQITSAPIPAVLNAVSVVTPGLLSLSLVVLIRQFRGRAVFAGAAAVLAVVPATVLYVMLGGPLLPFMLGMALLPLLPALLAYYLDRPSVQTGFVLVLGTVGALSVHSSTVFSFLLFAVPLLAYRWRWNMPRLRKELVALLFAGAAALVVAGPHVVGAIGRAASPYPYSGWPSNRTVVQAVGELFGIREASGITHAALLVITVVGIVTYRRLGRLRWMAATAVVTAVLWVLVASVDNDVVVTMAQPWWDDPVRLIALAGLPLTVLAAHGFSELQRWLRTLLDARVFHPRDLHPSARAAATAVAVIVAFCVASGGFYVRSNTDLVGRAIGHGQVVTPHEARAMLELGKLAAPGEWAMNDRYDGTVWTYALSGVRTVAGHFGGALLPSDAKLLAERFNQYPHDPQVRAAVQRLNIRWVIVGRKGFLPNFGRQPGMTDLHGTPFLREVYRNPDAVIYRIVGAPPVHETDHGQDIVPVAER</sequence>
<feature type="transmembrane region" description="Helical" evidence="1">
    <location>
        <begin position="37"/>
        <end position="59"/>
    </location>
</feature>
<evidence type="ECO:0000256" key="1">
    <source>
        <dbReference type="SAM" id="Phobius"/>
    </source>
</evidence>
<feature type="transmembrane region" description="Helical" evidence="1">
    <location>
        <begin position="12"/>
        <end position="30"/>
    </location>
</feature>
<evidence type="ECO:0008006" key="4">
    <source>
        <dbReference type="Google" id="ProtNLM"/>
    </source>
</evidence>
<organism evidence="2 3">
    <name type="scientific">Thermocrispum agreste</name>
    <dbReference type="NCBI Taxonomy" id="37925"/>
    <lineage>
        <taxon>Bacteria</taxon>
        <taxon>Bacillati</taxon>
        <taxon>Actinomycetota</taxon>
        <taxon>Actinomycetes</taxon>
        <taxon>Pseudonocardiales</taxon>
        <taxon>Pseudonocardiaceae</taxon>
        <taxon>Thermocrispum</taxon>
    </lineage>
</organism>
<dbReference type="AlphaFoldDB" id="A0ABD6FDY6"/>
<dbReference type="Pfam" id="PF20176">
    <property type="entry name" value="DUF6541"/>
    <property type="match status" value="1"/>
</dbReference>
<keyword evidence="1" id="KW-0812">Transmembrane</keyword>